<dbReference type="EMBL" id="JXTC01000131">
    <property type="protein sequence ID" value="PON86472.1"/>
    <property type="molecule type" value="Genomic_DNA"/>
</dbReference>
<evidence type="ECO:0000313" key="1">
    <source>
        <dbReference type="EMBL" id="PON86472.1"/>
    </source>
</evidence>
<dbReference type="InParanoid" id="A0A2P5ELW2"/>
<feature type="non-terminal residue" evidence="1">
    <location>
        <position position="64"/>
    </location>
</feature>
<comment type="caution">
    <text evidence="1">The sequence shown here is derived from an EMBL/GenBank/DDBJ whole genome shotgun (WGS) entry which is preliminary data.</text>
</comment>
<sequence>MSFDSLNPIAVEGLTTLSQSSLPWTSTLSPRIVQSDQPPLGNTPWFESASSFQDQSIFLASSSS</sequence>
<dbReference type="Proteomes" id="UP000237000">
    <property type="component" value="Unassembled WGS sequence"/>
</dbReference>
<reference evidence="2" key="1">
    <citation type="submission" date="2016-06" db="EMBL/GenBank/DDBJ databases">
        <title>Parallel loss of symbiosis genes in relatives of nitrogen-fixing non-legume Parasponia.</title>
        <authorList>
            <person name="Van Velzen R."/>
            <person name="Holmer R."/>
            <person name="Bu F."/>
            <person name="Rutten L."/>
            <person name="Van Zeijl A."/>
            <person name="Liu W."/>
            <person name="Santuari L."/>
            <person name="Cao Q."/>
            <person name="Sharma T."/>
            <person name="Shen D."/>
            <person name="Roswanjaya Y."/>
            <person name="Wardhani T."/>
            <person name="Kalhor M.S."/>
            <person name="Jansen J."/>
            <person name="Van den Hoogen J."/>
            <person name="Gungor B."/>
            <person name="Hartog M."/>
            <person name="Hontelez J."/>
            <person name="Verver J."/>
            <person name="Yang W.-C."/>
            <person name="Schijlen E."/>
            <person name="Repin R."/>
            <person name="Schilthuizen M."/>
            <person name="Schranz E."/>
            <person name="Heidstra R."/>
            <person name="Miyata K."/>
            <person name="Fedorova E."/>
            <person name="Kohlen W."/>
            <person name="Bisseling T."/>
            <person name="Smit S."/>
            <person name="Geurts R."/>
        </authorList>
    </citation>
    <scope>NUCLEOTIDE SEQUENCE [LARGE SCALE GENOMIC DNA]</scope>
    <source>
        <strain evidence="2">cv. RG33-2</strain>
    </source>
</reference>
<dbReference type="AlphaFoldDB" id="A0A2P5ELW2"/>
<accession>A0A2P5ELW2</accession>
<protein>
    <submittedName>
        <fullName evidence="1">Uncharacterized protein</fullName>
    </submittedName>
</protein>
<keyword evidence="2" id="KW-1185">Reference proteome</keyword>
<name>A0A2P5ELW2_TREOI</name>
<evidence type="ECO:0000313" key="2">
    <source>
        <dbReference type="Proteomes" id="UP000237000"/>
    </source>
</evidence>
<proteinExistence type="predicted"/>
<gene>
    <name evidence="1" type="ORF">TorRG33x02_176660</name>
</gene>
<organism evidence="1 2">
    <name type="scientific">Trema orientale</name>
    <name type="common">Charcoal tree</name>
    <name type="synonym">Celtis orientalis</name>
    <dbReference type="NCBI Taxonomy" id="63057"/>
    <lineage>
        <taxon>Eukaryota</taxon>
        <taxon>Viridiplantae</taxon>
        <taxon>Streptophyta</taxon>
        <taxon>Embryophyta</taxon>
        <taxon>Tracheophyta</taxon>
        <taxon>Spermatophyta</taxon>
        <taxon>Magnoliopsida</taxon>
        <taxon>eudicotyledons</taxon>
        <taxon>Gunneridae</taxon>
        <taxon>Pentapetalae</taxon>
        <taxon>rosids</taxon>
        <taxon>fabids</taxon>
        <taxon>Rosales</taxon>
        <taxon>Cannabaceae</taxon>
        <taxon>Trema</taxon>
    </lineage>
</organism>